<dbReference type="EMBL" id="CAFBQH010000162">
    <property type="protein sequence ID" value="CAB5057711.1"/>
    <property type="molecule type" value="Genomic_DNA"/>
</dbReference>
<evidence type="ECO:0000313" key="3">
    <source>
        <dbReference type="EMBL" id="CAB4762641.1"/>
    </source>
</evidence>
<dbReference type="InterPro" id="IPR020915">
    <property type="entry name" value="UPF0311"/>
</dbReference>
<dbReference type="AlphaFoldDB" id="A0A6J6AHA3"/>
<dbReference type="EMBL" id="CAEZZL010000052">
    <property type="protein sequence ID" value="CAB4762641.1"/>
    <property type="molecule type" value="Genomic_DNA"/>
</dbReference>
<dbReference type="Pfam" id="PF11578">
    <property type="entry name" value="DUF3237"/>
    <property type="match status" value="1"/>
</dbReference>
<name>A0A6J6AHA3_9ZZZZ</name>
<gene>
    <name evidence="2" type="ORF">UFOPK2334_00413</name>
    <name evidence="3" type="ORF">UFOPK2870_00762</name>
    <name evidence="1" type="ORF">UFOPK4179_01055</name>
    <name evidence="4" type="ORF">UFOPK4293_01662</name>
</gene>
<dbReference type="EMBL" id="CAEZXA010000022">
    <property type="protein sequence ID" value="CAB4669061.1"/>
    <property type="molecule type" value="Genomic_DNA"/>
</dbReference>
<evidence type="ECO:0000313" key="2">
    <source>
        <dbReference type="EMBL" id="CAB4669061.1"/>
    </source>
</evidence>
<accession>A0A6J6AHA3</accession>
<dbReference type="Gene3D" id="2.40.160.20">
    <property type="match status" value="1"/>
</dbReference>
<protein>
    <submittedName>
        <fullName evidence="1">Unannotated protein</fullName>
    </submittedName>
</protein>
<sequence>MSDITSLPAEFLFHISATLNPPIVVPNGPNGTRVIVRVTGGTVKGPKLNGTIVDLGADWLTMRADGTAQLDVRIVINSDDGAAIHVAYKGIMAPDADGKPRIITAPLFETGDERYAWLTQIQAIAIGAPGQNVVDYDIYRLV</sequence>
<evidence type="ECO:0000313" key="4">
    <source>
        <dbReference type="EMBL" id="CAB5057711.1"/>
    </source>
</evidence>
<organism evidence="1">
    <name type="scientific">freshwater metagenome</name>
    <dbReference type="NCBI Taxonomy" id="449393"/>
    <lineage>
        <taxon>unclassified sequences</taxon>
        <taxon>metagenomes</taxon>
        <taxon>ecological metagenomes</taxon>
    </lineage>
</organism>
<dbReference type="EMBL" id="CAETWZ010000112">
    <property type="protein sequence ID" value="CAB4368257.1"/>
    <property type="molecule type" value="Genomic_DNA"/>
</dbReference>
<proteinExistence type="inferred from homology"/>
<dbReference type="PANTHER" id="PTHR37315:SF1">
    <property type="entry name" value="UPF0311 PROTEIN BLR7842"/>
    <property type="match status" value="1"/>
</dbReference>
<dbReference type="PANTHER" id="PTHR37315">
    <property type="entry name" value="UPF0311 PROTEIN BLR7842"/>
    <property type="match status" value="1"/>
</dbReference>
<reference evidence="1" key="1">
    <citation type="submission" date="2020-05" db="EMBL/GenBank/DDBJ databases">
        <authorList>
            <person name="Chiriac C."/>
            <person name="Salcher M."/>
            <person name="Ghai R."/>
            <person name="Kavagutti S V."/>
        </authorList>
    </citation>
    <scope>NUCLEOTIDE SEQUENCE</scope>
</reference>
<evidence type="ECO:0000313" key="1">
    <source>
        <dbReference type="EMBL" id="CAB4368257.1"/>
    </source>
</evidence>
<dbReference type="HAMAP" id="MF_00775">
    <property type="entry name" value="UPF0311"/>
    <property type="match status" value="1"/>
</dbReference>